<proteinExistence type="predicted"/>
<evidence type="ECO:0000313" key="1">
    <source>
        <dbReference type="EMBL" id="KAK3700734.1"/>
    </source>
</evidence>
<gene>
    <name evidence="1" type="ORF">LTR37_015816</name>
</gene>
<reference evidence="1" key="1">
    <citation type="submission" date="2023-07" db="EMBL/GenBank/DDBJ databases">
        <title>Black Yeasts Isolated from many extreme environments.</title>
        <authorList>
            <person name="Coleine C."/>
            <person name="Stajich J.E."/>
            <person name="Selbmann L."/>
        </authorList>
    </citation>
    <scope>NUCLEOTIDE SEQUENCE</scope>
    <source>
        <strain evidence="1">CCFEE 5714</strain>
    </source>
</reference>
<dbReference type="Proteomes" id="UP001281147">
    <property type="component" value="Unassembled WGS sequence"/>
</dbReference>
<evidence type="ECO:0000313" key="2">
    <source>
        <dbReference type="Proteomes" id="UP001281147"/>
    </source>
</evidence>
<protein>
    <submittedName>
        <fullName evidence="1">Uncharacterized protein</fullName>
    </submittedName>
</protein>
<keyword evidence="2" id="KW-1185">Reference proteome</keyword>
<sequence>MKRRRSEESCSERICGPHTYDERAENCWLCRTTWKPTATDSIGQFKNCELEDCQSLGPGLLDQSKQAELLYTPIEEWRTSLLALKPGEYTDPLVADLRVSHLVYARKAWLEEGRILVDYDALSYCWGEPNFNGHVRCNGIAYPITENLYLALERLRRKHELRYLWIDALCINQRDASEKSAQVCRMLSKYRQAKTVVVWLGEHGEHTETAILCLRASGGYAGYDTSIAELCESHQTEFSLGILDLFNRPWYKQLWVKQEISAAARIDYLCADSSLPWHVLTSIVEEGKPNIEHHHNRLQERQIMHEHQDPIDGFVASPNLLAPASHPRTFADLISVIYRSSGSICSDPRGLRVWRSRHDRRTRSRPSLDMLDAQSTESTAPFLPVDYARPIAQVFSDVIRYYIQHRKNLVFFEYLCGKGNCMTWPMGGHVGGESLPTWCPKWSAAPCEGPLQMPGRPDALHSSNNVALRTDSGKAQVDEFQTSSNILSATSGIAPAPKNPLSTSMPSYGDAVLRK</sequence>
<organism evidence="1 2">
    <name type="scientific">Vermiconidia calcicola</name>
    <dbReference type="NCBI Taxonomy" id="1690605"/>
    <lineage>
        <taxon>Eukaryota</taxon>
        <taxon>Fungi</taxon>
        <taxon>Dikarya</taxon>
        <taxon>Ascomycota</taxon>
        <taxon>Pezizomycotina</taxon>
        <taxon>Dothideomycetes</taxon>
        <taxon>Dothideomycetidae</taxon>
        <taxon>Mycosphaerellales</taxon>
        <taxon>Extremaceae</taxon>
        <taxon>Vermiconidia</taxon>
    </lineage>
</organism>
<accession>A0ACC3MPU2</accession>
<dbReference type="EMBL" id="JAUTXU010000181">
    <property type="protein sequence ID" value="KAK3700734.1"/>
    <property type="molecule type" value="Genomic_DNA"/>
</dbReference>
<comment type="caution">
    <text evidence="1">The sequence shown here is derived from an EMBL/GenBank/DDBJ whole genome shotgun (WGS) entry which is preliminary data.</text>
</comment>
<name>A0ACC3MPU2_9PEZI</name>